<dbReference type="RefSeq" id="WP_254268090.1">
    <property type="nucleotide sequence ID" value="NZ_CP100400.1"/>
</dbReference>
<evidence type="ECO:0000256" key="1">
    <source>
        <dbReference type="SAM" id="MobiDB-lite"/>
    </source>
</evidence>
<evidence type="ECO:0000259" key="2">
    <source>
        <dbReference type="Pfam" id="PF00501"/>
    </source>
</evidence>
<keyword evidence="4" id="KW-1185">Reference proteome</keyword>
<proteinExistence type="predicted"/>
<reference evidence="3 4" key="1">
    <citation type="journal article" date="2019" name="Int. J. Syst. Evol. Microbiol.">
        <title>The Global Catalogue of Microorganisms (GCM) 10K type strain sequencing project: providing services to taxonomists for standard genome sequencing and annotation.</title>
        <authorList>
            <consortium name="The Broad Institute Genomics Platform"/>
            <consortium name="The Broad Institute Genome Sequencing Center for Infectious Disease"/>
            <person name="Wu L."/>
            <person name="Ma J."/>
        </authorList>
    </citation>
    <scope>NUCLEOTIDE SEQUENCE [LARGE SCALE GENOMIC DNA]</scope>
    <source>
        <strain evidence="3 4">XZYJ18</strain>
    </source>
</reference>
<dbReference type="GO" id="GO:0016878">
    <property type="term" value="F:acid-thiol ligase activity"/>
    <property type="evidence" value="ECO:0007669"/>
    <property type="project" value="UniProtKB-ARBA"/>
</dbReference>
<sequence>MTLSLERRAALWGDRTALVDENTDRRVSYADLESEADAMARRLSALGVESGDPVAVLSRNRVETLALLFATRRLGAVFAPVSHRLTPATVERPLAVADPAVVVHESAQRDLVRELPDDLTYTFEEFGRRDGEAYERADPDPEDSLLYLHTKAEADRPMVGEDPERERRDESLSEGPTTAPRVVDLPARAVEWNCITAAAAWGLGRGDRAPALLPLSDAEGLLRLTLPLLYVGGRVALLRAFDPEDALDAVAEEDATALFAGATEYRELVESESFAGTDFGSVELVASGSALPADVRGALARHAPVVRTYGRVETGPNNLFVPPEGSVREGSESGASDSDASDDADPDRVGRPFPDCEARLVGEDGTPVADGEVGELQFRGPVTARGYLSGGGTAADGDGGETFPEWVPTRDLATREGGDYYLLGRASETLDAASARVHPRAAERALEAREGVDAAGVVPDAEGVLAAFVGDADPGELRSVLDDALPEAVAVRELDRLESLPRRSTGELDRAALRRDLSGEERIDEE</sequence>
<dbReference type="Gene3D" id="3.40.50.12780">
    <property type="entry name" value="N-terminal domain of ligase-like"/>
    <property type="match status" value="1"/>
</dbReference>
<feature type="compositionally biased region" description="Basic and acidic residues" evidence="1">
    <location>
        <begin position="346"/>
        <end position="362"/>
    </location>
</feature>
<dbReference type="InterPro" id="IPR050237">
    <property type="entry name" value="ATP-dep_AMP-bd_enzyme"/>
</dbReference>
<dbReference type="Pfam" id="PF00501">
    <property type="entry name" value="AMP-binding"/>
    <property type="match status" value="1"/>
</dbReference>
<feature type="domain" description="AMP-dependent synthetase/ligase" evidence="2">
    <location>
        <begin position="5"/>
        <end position="388"/>
    </location>
</feature>
<dbReference type="InterPro" id="IPR042099">
    <property type="entry name" value="ANL_N_sf"/>
</dbReference>
<feature type="region of interest" description="Disordered" evidence="1">
    <location>
        <begin position="151"/>
        <end position="179"/>
    </location>
</feature>
<accession>A0ABD5Q6H5</accession>
<dbReference type="AlphaFoldDB" id="A0ABD5Q6H5"/>
<dbReference type="Proteomes" id="UP001595945">
    <property type="component" value="Unassembled WGS sequence"/>
</dbReference>
<dbReference type="InterPro" id="IPR000873">
    <property type="entry name" value="AMP-dep_synth/lig_dom"/>
</dbReference>
<gene>
    <name evidence="3" type="ORF">ACFO9K_18750</name>
</gene>
<dbReference type="PANTHER" id="PTHR43767:SF1">
    <property type="entry name" value="NONRIBOSOMAL PEPTIDE SYNTHASE PES1 (EUROFUNG)-RELATED"/>
    <property type="match status" value="1"/>
</dbReference>
<dbReference type="PANTHER" id="PTHR43767">
    <property type="entry name" value="LONG-CHAIN-FATTY-ACID--COA LIGASE"/>
    <property type="match status" value="1"/>
</dbReference>
<dbReference type="Gene3D" id="3.30.300.30">
    <property type="match status" value="1"/>
</dbReference>
<dbReference type="EMBL" id="JBHSHT010000002">
    <property type="protein sequence ID" value="MFC4826299.1"/>
    <property type="molecule type" value="Genomic_DNA"/>
</dbReference>
<organism evidence="3 4">
    <name type="scientific">Halorussus aquaticus</name>
    <dbReference type="NCBI Taxonomy" id="2953748"/>
    <lineage>
        <taxon>Archaea</taxon>
        <taxon>Methanobacteriati</taxon>
        <taxon>Methanobacteriota</taxon>
        <taxon>Stenosarchaea group</taxon>
        <taxon>Halobacteria</taxon>
        <taxon>Halobacteriales</taxon>
        <taxon>Haladaptataceae</taxon>
        <taxon>Halorussus</taxon>
    </lineage>
</organism>
<feature type="region of interest" description="Disordered" evidence="1">
    <location>
        <begin position="313"/>
        <end position="372"/>
    </location>
</feature>
<feature type="compositionally biased region" description="Basic and acidic residues" evidence="1">
    <location>
        <begin position="151"/>
        <end position="171"/>
    </location>
</feature>
<comment type="caution">
    <text evidence="3">The sequence shown here is derived from an EMBL/GenBank/DDBJ whole genome shotgun (WGS) entry which is preliminary data.</text>
</comment>
<dbReference type="GeneID" id="73046605"/>
<protein>
    <submittedName>
        <fullName evidence="3">Class I adenylate-forming enzyme family protein</fullName>
    </submittedName>
</protein>
<name>A0ABD5Q6H5_9EURY</name>
<dbReference type="InterPro" id="IPR045851">
    <property type="entry name" value="AMP-bd_C_sf"/>
</dbReference>
<evidence type="ECO:0000313" key="3">
    <source>
        <dbReference type="EMBL" id="MFC4826299.1"/>
    </source>
</evidence>
<dbReference type="SUPFAM" id="SSF56801">
    <property type="entry name" value="Acetyl-CoA synthetase-like"/>
    <property type="match status" value="1"/>
</dbReference>
<evidence type="ECO:0000313" key="4">
    <source>
        <dbReference type="Proteomes" id="UP001595945"/>
    </source>
</evidence>